<protein>
    <submittedName>
        <fullName evidence="3">Uncharacterized protein</fullName>
    </submittedName>
</protein>
<accession>A0A0D2F1W3</accession>
<dbReference type="EMBL" id="KN847317">
    <property type="protein sequence ID" value="KIW61933.1"/>
    <property type="molecule type" value="Genomic_DNA"/>
</dbReference>
<keyword evidence="2" id="KW-1133">Transmembrane helix</keyword>
<organism evidence="3 4">
    <name type="scientific">Exophiala xenobiotica</name>
    <dbReference type="NCBI Taxonomy" id="348802"/>
    <lineage>
        <taxon>Eukaryota</taxon>
        <taxon>Fungi</taxon>
        <taxon>Dikarya</taxon>
        <taxon>Ascomycota</taxon>
        <taxon>Pezizomycotina</taxon>
        <taxon>Eurotiomycetes</taxon>
        <taxon>Chaetothyriomycetidae</taxon>
        <taxon>Chaetothyriales</taxon>
        <taxon>Herpotrichiellaceae</taxon>
        <taxon>Exophiala</taxon>
    </lineage>
</organism>
<proteinExistence type="predicted"/>
<dbReference type="OrthoDB" id="4121235at2759"/>
<name>A0A0D2F1W3_9EURO</name>
<evidence type="ECO:0000256" key="2">
    <source>
        <dbReference type="SAM" id="Phobius"/>
    </source>
</evidence>
<feature type="compositionally biased region" description="Polar residues" evidence="1">
    <location>
        <begin position="1"/>
        <end position="10"/>
    </location>
</feature>
<evidence type="ECO:0000256" key="1">
    <source>
        <dbReference type="SAM" id="MobiDB-lite"/>
    </source>
</evidence>
<dbReference type="RefSeq" id="XP_013322517.1">
    <property type="nucleotide sequence ID" value="XM_013467063.1"/>
</dbReference>
<sequence>MRPNGSTARNQFAIACSSRRINTSARGKGGGRKKGRKSGRDSTSIHWMPDFETRQDLNLEQWNTPYVDSRTFSRDGDESLIQAFMMDRNEPEVLQPQADEVDSFCGKAGLSDCPENHLVMMLDDRSCEPGNEGARAGLGPLTPPMALEALRKPRLRVRPTKHPASPEQPSLVSQPGTQPRVPAAVDCTGHTAPADPGQGHEPDEPDAERRLIFVTDLDRWSIHVLIATATLHQECALRAAIFRHLTCETLIGIECSTEGLLTFRLSLHLPFYALRTFKKPCERPKDHRQYSDGTSLRLCRDLSFLNRSTTESSEYLCEAQISFVITGPDKWRWVAYCFVDVYYEMEGKETVSEYCQDSTGEEGMRVDPLTLGCVNAETPTHDAREYFLKVSLIRLNQVKREWQQIVGRFKHEVRAYEENPSPDLEDFVPHTETEKHRAVRRTFIQLRQVSKLTKNLARDLSKTYNAIEDFLQNQTLAMAEFCDPTSTSHQSLTAIRLICNELGSLKQTLESLAARCAELIHDLELYHTQEASQLSNLQNYWSLQSLEISKLQRHLTQKSNDLAKIVLLFFSPISLASSVLSMQGPVVPFLSRSFGSFIGLMSFFVMLGLLVILIQQYGGDLFNTAQPFLLLKKRIRRVKTFSQDQENTAGDPLPTREPGSGNPDNPHAYTPN</sequence>
<feature type="compositionally biased region" description="Polar residues" evidence="1">
    <location>
        <begin position="167"/>
        <end position="177"/>
    </location>
</feature>
<dbReference type="GeneID" id="25323907"/>
<reference evidence="3 4" key="1">
    <citation type="submission" date="2015-01" db="EMBL/GenBank/DDBJ databases">
        <title>The Genome Sequence of Exophiala xenobiotica CBS118157.</title>
        <authorList>
            <consortium name="The Broad Institute Genomics Platform"/>
            <person name="Cuomo C."/>
            <person name="de Hoog S."/>
            <person name="Gorbushina A."/>
            <person name="Stielow B."/>
            <person name="Teixiera M."/>
            <person name="Abouelleil A."/>
            <person name="Chapman S.B."/>
            <person name="Priest M."/>
            <person name="Young S.K."/>
            <person name="Wortman J."/>
            <person name="Nusbaum C."/>
            <person name="Birren B."/>
        </authorList>
    </citation>
    <scope>NUCLEOTIDE SEQUENCE [LARGE SCALE GENOMIC DNA]</scope>
    <source>
        <strain evidence="3 4">CBS 118157</strain>
    </source>
</reference>
<keyword evidence="4" id="KW-1185">Reference proteome</keyword>
<evidence type="ECO:0000313" key="3">
    <source>
        <dbReference type="EMBL" id="KIW61933.1"/>
    </source>
</evidence>
<dbReference type="AlphaFoldDB" id="A0A0D2F1W3"/>
<dbReference type="Proteomes" id="UP000054342">
    <property type="component" value="Unassembled WGS sequence"/>
</dbReference>
<feature type="region of interest" description="Disordered" evidence="1">
    <location>
        <begin position="642"/>
        <end position="672"/>
    </location>
</feature>
<feature type="region of interest" description="Disordered" evidence="1">
    <location>
        <begin position="159"/>
        <end position="205"/>
    </location>
</feature>
<feature type="transmembrane region" description="Helical" evidence="2">
    <location>
        <begin position="594"/>
        <end position="614"/>
    </location>
</feature>
<dbReference type="HOGENOM" id="CLU_025796_0_0_1"/>
<evidence type="ECO:0000313" key="4">
    <source>
        <dbReference type="Proteomes" id="UP000054342"/>
    </source>
</evidence>
<gene>
    <name evidence="3" type="ORF">PV05_01999</name>
</gene>
<keyword evidence="2" id="KW-0472">Membrane</keyword>
<feature type="transmembrane region" description="Helical" evidence="2">
    <location>
        <begin position="562"/>
        <end position="582"/>
    </location>
</feature>
<feature type="region of interest" description="Disordered" evidence="1">
    <location>
        <begin position="1"/>
        <end position="44"/>
    </location>
</feature>
<keyword evidence="2" id="KW-0812">Transmembrane</keyword>
<dbReference type="STRING" id="348802.A0A0D2F1W3"/>